<feature type="compositionally biased region" description="Polar residues" evidence="1">
    <location>
        <begin position="100"/>
        <end position="116"/>
    </location>
</feature>
<dbReference type="EMBL" id="CACVBM020000532">
    <property type="protein sequence ID" value="CAA7020209.1"/>
    <property type="molecule type" value="Genomic_DNA"/>
</dbReference>
<dbReference type="InterPro" id="IPR029006">
    <property type="entry name" value="ADF-H/Gelsolin-like_dom_sf"/>
</dbReference>
<organism evidence="2 3">
    <name type="scientific">Microthlaspi erraticum</name>
    <dbReference type="NCBI Taxonomy" id="1685480"/>
    <lineage>
        <taxon>Eukaryota</taxon>
        <taxon>Viridiplantae</taxon>
        <taxon>Streptophyta</taxon>
        <taxon>Embryophyta</taxon>
        <taxon>Tracheophyta</taxon>
        <taxon>Spermatophyta</taxon>
        <taxon>Magnoliopsida</taxon>
        <taxon>eudicotyledons</taxon>
        <taxon>Gunneridae</taxon>
        <taxon>Pentapetalae</taxon>
        <taxon>rosids</taxon>
        <taxon>malvids</taxon>
        <taxon>Brassicales</taxon>
        <taxon>Brassicaceae</taxon>
        <taxon>Coluteocarpeae</taxon>
        <taxon>Microthlaspi</taxon>
    </lineage>
</organism>
<name>A0A6D2HVC5_9BRAS</name>
<accession>A0A6D2HVC5</accession>
<dbReference type="AlphaFoldDB" id="A0A6D2HVC5"/>
<proteinExistence type="predicted"/>
<comment type="caution">
    <text evidence="2">The sequence shown here is derived from an EMBL/GenBank/DDBJ whole genome shotgun (WGS) entry which is preliminary data.</text>
</comment>
<evidence type="ECO:0000256" key="1">
    <source>
        <dbReference type="SAM" id="MobiDB-lite"/>
    </source>
</evidence>
<keyword evidence="3" id="KW-1185">Reference proteome</keyword>
<dbReference type="OrthoDB" id="6375767at2759"/>
<dbReference type="Proteomes" id="UP000467841">
    <property type="component" value="Unassembled WGS sequence"/>
</dbReference>
<evidence type="ECO:0000313" key="3">
    <source>
        <dbReference type="Proteomes" id="UP000467841"/>
    </source>
</evidence>
<evidence type="ECO:0000313" key="2">
    <source>
        <dbReference type="EMBL" id="CAA7020209.1"/>
    </source>
</evidence>
<reference evidence="2" key="1">
    <citation type="submission" date="2020-01" db="EMBL/GenBank/DDBJ databases">
        <authorList>
            <person name="Mishra B."/>
        </authorList>
    </citation>
    <scope>NUCLEOTIDE SEQUENCE [LARGE SCALE GENOMIC DNA]</scope>
</reference>
<feature type="region of interest" description="Disordered" evidence="1">
    <location>
        <begin position="94"/>
        <end position="118"/>
    </location>
</feature>
<gene>
    <name evidence="2" type="ORF">MERR_LOCUS7444</name>
</gene>
<sequence length="185" mass="20474">MVGATYSVFEIGQKYVERGGSLEGLSPKLPLYKVTEGNEPCFFTTFFSWDHSKAIKKAAMLFGTHHAVEDKSSGGGQGPRQRAEALAALNNAFNSSTSSRPAYSSQDRSNESSQEGPRQRAEALAALNFFFKSTHMEDLETFAKNQGAVEADSLTHWDITFWSERLRESKYYSLACDNNEGLVHG</sequence>
<protein>
    <submittedName>
        <fullName evidence="2">Uncharacterized protein</fullName>
    </submittedName>
</protein>
<dbReference type="Gene3D" id="3.40.20.10">
    <property type="entry name" value="Severin"/>
    <property type="match status" value="1"/>
</dbReference>